<proteinExistence type="predicted"/>
<accession>A0A0W0CUM4</accession>
<keyword evidence="1" id="KW-0812">Transmembrane</keyword>
<dbReference type="Proteomes" id="UP000054886">
    <property type="component" value="Unassembled WGS sequence"/>
</dbReference>
<keyword evidence="1" id="KW-0472">Membrane</keyword>
<reference evidence="2 3" key="1">
    <citation type="submission" date="2015-10" db="EMBL/GenBank/DDBJ databases">
        <title>Draft genomes sequences of Candida glabrata isolates 1A, 1B, 2A, 2B, 3A and 3B.</title>
        <authorList>
            <person name="Haavelsrud O.E."/>
            <person name="Gaustad P."/>
        </authorList>
    </citation>
    <scope>NUCLEOTIDE SEQUENCE [LARGE SCALE GENOMIC DNA]</scope>
    <source>
        <strain evidence="2">910700640</strain>
    </source>
</reference>
<evidence type="ECO:0000313" key="3">
    <source>
        <dbReference type="Proteomes" id="UP000054886"/>
    </source>
</evidence>
<name>A0A0W0CUM4_CANGB</name>
<dbReference type="EMBL" id="LLZZ01000117">
    <property type="protein sequence ID" value="KTB04143.1"/>
    <property type="molecule type" value="Genomic_DNA"/>
</dbReference>
<evidence type="ECO:0000313" key="2">
    <source>
        <dbReference type="EMBL" id="KTB04143.1"/>
    </source>
</evidence>
<dbReference type="AlphaFoldDB" id="A0A0W0CUM4"/>
<organism evidence="2 3">
    <name type="scientific">Candida glabrata</name>
    <name type="common">Yeast</name>
    <name type="synonym">Torulopsis glabrata</name>
    <dbReference type="NCBI Taxonomy" id="5478"/>
    <lineage>
        <taxon>Eukaryota</taxon>
        <taxon>Fungi</taxon>
        <taxon>Dikarya</taxon>
        <taxon>Ascomycota</taxon>
        <taxon>Saccharomycotina</taxon>
        <taxon>Saccharomycetes</taxon>
        <taxon>Saccharomycetales</taxon>
        <taxon>Saccharomycetaceae</taxon>
        <taxon>Nakaseomyces</taxon>
    </lineage>
</organism>
<comment type="caution">
    <text evidence="2">The sequence shown here is derived from an EMBL/GenBank/DDBJ whole genome shotgun (WGS) entry which is preliminary data.</text>
</comment>
<gene>
    <name evidence="2" type="ORF">AO440_004220</name>
</gene>
<feature type="transmembrane region" description="Helical" evidence="1">
    <location>
        <begin position="20"/>
        <end position="48"/>
    </location>
</feature>
<keyword evidence="1" id="KW-1133">Transmembrane helix</keyword>
<evidence type="ECO:0000256" key="1">
    <source>
        <dbReference type="SAM" id="Phobius"/>
    </source>
</evidence>
<protein>
    <submittedName>
        <fullName evidence="2">Uncharacterized protein</fullName>
    </submittedName>
</protein>
<sequence>MVSLIQEVAEQLLVRVFKMFQLACSVLILLLLAPILLLDAIDIVLYVARLIDYCIRHIAYYRRISGYEYDYRIKS</sequence>